<dbReference type="RefSeq" id="WP_121980044.1">
    <property type="nucleotide sequence ID" value="NZ_JAUUUQ010000343.1"/>
</dbReference>
<comment type="caution">
    <text evidence="1">The sequence shown here is derived from an EMBL/GenBank/DDBJ whole genome shotgun (WGS) entry which is preliminary data.</text>
</comment>
<dbReference type="Proteomes" id="UP001242129">
    <property type="component" value="Unassembled WGS sequence"/>
</dbReference>
<evidence type="ECO:0008006" key="3">
    <source>
        <dbReference type="Google" id="ProtNLM"/>
    </source>
</evidence>
<dbReference type="AlphaFoldDB" id="A0AAW8AUE3"/>
<proteinExistence type="predicted"/>
<protein>
    <recommendedName>
        <fullName evidence="3">RepB family plasmid replication initiator protein</fullName>
    </recommendedName>
</protein>
<evidence type="ECO:0000313" key="1">
    <source>
        <dbReference type="EMBL" id="MDP1449005.1"/>
    </source>
</evidence>
<organism evidence="1 2">
    <name type="scientific">Acinetobacter lwoffii</name>
    <dbReference type="NCBI Taxonomy" id="28090"/>
    <lineage>
        <taxon>Bacteria</taxon>
        <taxon>Pseudomonadati</taxon>
        <taxon>Pseudomonadota</taxon>
        <taxon>Gammaproteobacteria</taxon>
        <taxon>Moraxellales</taxon>
        <taxon>Moraxellaceae</taxon>
        <taxon>Acinetobacter</taxon>
    </lineage>
</organism>
<name>A0AAW8AUE3_ACILW</name>
<evidence type="ECO:0000313" key="2">
    <source>
        <dbReference type="Proteomes" id="UP001242129"/>
    </source>
</evidence>
<gene>
    <name evidence="1" type="ORF">Q8G51_14735</name>
</gene>
<dbReference type="EMBL" id="JAUUUS010000319">
    <property type="protein sequence ID" value="MDP1449005.1"/>
    <property type="molecule type" value="Genomic_DNA"/>
</dbReference>
<reference evidence="1" key="1">
    <citation type="submission" date="2023-07" db="EMBL/GenBank/DDBJ databases">
        <title>Dynamics of blaOXA-23 gene transmission in Acinetobacter spp. from contaminated veterinary surfaces.</title>
        <authorList>
            <person name="Moreira Da Silva J."/>
            <person name="Menezes J."/>
            <person name="Fernandes L."/>
            <person name="Marques C."/>
            <person name="Amaral A."/>
            <person name="Timofte D."/>
            <person name="Pomba C."/>
        </authorList>
    </citation>
    <scope>NUCLEOTIDE SEQUENCE</scope>
    <source>
        <strain evidence="1">CMVB11Z4A1</strain>
    </source>
</reference>
<sequence length="308" mass="36313">MHYSFNIAFTKLRAEKIISTLDEMINLIYQRKITICFRIVDCCIGVIYDKDKDLIKNLNHEEIQFKKDRALEVLSFLFKNRQERSTANNISIANQIRLEGETEVDYKRIYVLKFINFESNPKFVIPHFTYIPEIYKLIMNTTHSLDIALAYDLKRKNRLYTLLTDISPDEIHDHTYPIKHGWNVLKYTPTPITIKAFRQKCNFRTSYTISKNNLLVTKESIYQLIASQKELSKQEPKDKDIARNKAREIAKRIYAIHPHLSRKEITSMVMSNMRDSHPLLSPELKSERSVGLWFKDLIPTTKGRPKKN</sequence>
<accession>A0AAW8AUE3</accession>